<evidence type="ECO:0000313" key="2">
    <source>
        <dbReference type="Proteomes" id="UP001317613"/>
    </source>
</evidence>
<dbReference type="Proteomes" id="UP001317613">
    <property type="component" value="Chromosome"/>
</dbReference>
<organism evidence="1 2">
    <name type="scientific">Enterococcus faecalis</name>
    <name type="common">Streptococcus faecalis</name>
    <dbReference type="NCBI Taxonomy" id="1351"/>
    <lineage>
        <taxon>Bacteria</taxon>
        <taxon>Bacillati</taxon>
        <taxon>Bacillota</taxon>
        <taxon>Bacilli</taxon>
        <taxon>Lactobacillales</taxon>
        <taxon>Enterococcaceae</taxon>
        <taxon>Enterococcus</taxon>
    </lineage>
</organism>
<sequence length="77" mass="8702">MNNLADAILQNTPQNPDELNSLLREVQMQELDSYQAIAFSTKDTNTQLMKERIIALLRTPACEIHLLRSAKLFGGPF</sequence>
<evidence type="ECO:0000313" key="1">
    <source>
        <dbReference type="EMBL" id="BDQ60684.1"/>
    </source>
</evidence>
<dbReference type="EMBL" id="AP026729">
    <property type="protein sequence ID" value="BDQ60684.1"/>
    <property type="molecule type" value="Genomic_DNA"/>
</dbReference>
<protein>
    <submittedName>
        <fullName evidence="1">Uncharacterized protein</fullName>
    </submittedName>
</protein>
<proteinExistence type="predicted"/>
<accession>A0AC59HM20</accession>
<gene>
    <name evidence="1" type="ORF">EfsSVR2332_07620</name>
</gene>
<reference evidence="1" key="1">
    <citation type="submission" date="2022-08" db="EMBL/GenBank/DDBJ databases">
        <title>Molecular epidemiological analysis of five strains of VanD-type vancomycin-resistant Enterococcus faecalis.</title>
        <authorList>
            <person name="Mimura K."/>
            <person name="Hashimoto Y."/>
            <person name="Tomita H."/>
        </authorList>
    </citation>
    <scope>NUCLEOTIDE SEQUENCE</scope>
    <source>
        <strain evidence="1">SVR2332</strain>
    </source>
</reference>
<name>A0AC59HM20_ENTFL</name>